<dbReference type="Proteomes" id="UP000309133">
    <property type="component" value="Unassembled WGS sequence"/>
</dbReference>
<sequence>MERRDQRPSTPIAGGGPGTGGADIHPGHGVRVTSAYTGRDDDGEIVACPDGPFLVRGNVEIVLPDGTPVPRTRRTVALCRCGLSTIKPYCDGTHKVTGFRTG</sequence>
<evidence type="ECO:0000256" key="2">
    <source>
        <dbReference type="ARBA" id="ARBA00022723"/>
    </source>
</evidence>
<gene>
    <name evidence="7" type="ORF">E6C64_00080</name>
</gene>
<accession>A0A4S4FQH9</accession>
<organism evidence="7 8">
    <name type="scientific">Naasia lichenicola</name>
    <dbReference type="NCBI Taxonomy" id="2565933"/>
    <lineage>
        <taxon>Bacteria</taxon>
        <taxon>Bacillati</taxon>
        <taxon>Actinomycetota</taxon>
        <taxon>Actinomycetes</taxon>
        <taxon>Micrococcales</taxon>
        <taxon>Microbacteriaceae</taxon>
        <taxon>Naasia</taxon>
    </lineage>
</organism>
<protein>
    <submittedName>
        <fullName evidence="7">CDGSH iron-sulfur domain-containing protein</fullName>
    </submittedName>
</protein>
<dbReference type="GO" id="GO:0005737">
    <property type="term" value="C:cytoplasm"/>
    <property type="evidence" value="ECO:0007669"/>
    <property type="project" value="UniProtKB-ARBA"/>
</dbReference>
<dbReference type="GO" id="GO:0051537">
    <property type="term" value="F:2 iron, 2 sulfur cluster binding"/>
    <property type="evidence" value="ECO:0007669"/>
    <property type="project" value="UniProtKB-KW"/>
</dbReference>
<evidence type="ECO:0000313" key="7">
    <source>
        <dbReference type="EMBL" id="THG32820.1"/>
    </source>
</evidence>
<evidence type="ECO:0000256" key="4">
    <source>
        <dbReference type="ARBA" id="ARBA00023014"/>
    </source>
</evidence>
<dbReference type="SMART" id="SM00704">
    <property type="entry name" value="ZnF_CDGSH"/>
    <property type="match status" value="1"/>
</dbReference>
<proteinExistence type="predicted"/>
<evidence type="ECO:0000256" key="1">
    <source>
        <dbReference type="ARBA" id="ARBA00022714"/>
    </source>
</evidence>
<name>A0A4S4FQH9_9MICO</name>
<dbReference type="Gene3D" id="3.40.5.90">
    <property type="entry name" value="CDGSH iron-sulfur domain, mitoNEET-type"/>
    <property type="match status" value="1"/>
</dbReference>
<evidence type="ECO:0000313" key="8">
    <source>
        <dbReference type="Proteomes" id="UP000309133"/>
    </source>
</evidence>
<keyword evidence="3" id="KW-0408">Iron</keyword>
<dbReference type="EMBL" id="SSSM01000001">
    <property type="protein sequence ID" value="THG32820.1"/>
    <property type="molecule type" value="Genomic_DNA"/>
</dbReference>
<keyword evidence="2" id="KW-0479">Metal-binding</keyword>
<dbReference type="OrthoDB" id="9800162at2"/>
<evidence type="ECO:0000256" key="3">
    <source>
        <dbReference type="ARBA" id="ARBA00023004"/>
    </source>
</evidence>
<feature type="domain" description="Iron-binding zinc finger CDGSH type" evidence="6">
    <location>
        <begin position="56"/>
        <end position="100"/>
    </location>
</feature>
<feature type="region of interest" description="Disordered" evidence="5">
    <location>
        <begin position="1"/>
        <end position="36"/>
    </location>
</feature>
<reference evidence="7 8" key="1">
    <citation type="submission" date="2019-04" db="EMBL/GenBank/DDBJ databases">
        <authorList>
            <person name="Jiang L."/>
        </authorList>
    </citation>
    <scope>NUCLEOTIDE SEQUENCE [LARGE SCALE GENOMIC DNA]</scope>
    <source>
        <strain evidence="7 8">YIM 131853</strain>
    </source>
</reference>
<dbReference type="InterPro" id="IPR018967">
    <property type="entry name" value="FeS-contain_CDGSH-typ"/>
</dbReference>
<evidence type="ECO:0000259" key="6">
    <source>
        <dbReference type="SMART" id="SM00704"/>
    </source>
</evidence>
<dbReference type="Pfam" id="PF09360">
    <property type="entry name" value="zf-CDGSH"/>
    <property type="match status" value="1"/>
</dbReference>
<keyword evidence="4" id="KW-0411">Iron-sulfur</keyword>
<evidence type="ECO:0000256" key="5">
    <source>
        <dbReference type="SAM" id="MobiDB-lite"/>
    </source>
</evidence>
<dbReference type="InterPro" id="IPR042216">
    <property type="entry name" value="MitoNEET_CISD"/>
</dbReference>
<comment type="caution">
    <text evidence="7">The sequence shown here is derived from an EMBL/GenBank/DDBJ whole genome shotgun (WGS) entry which is preliminary data.</text>
</comment>
<dbReference type="AlphaFoldDB" id="A0A4S4FQH9"/>
<dbReference type="GO" id="GO:0046872">
    <property type="term" value="F:metal ion binding"/>
    <property type="evidence" value="ECO:0007669"/>
    <property type="project" value="UniProtKB-KW"/>
</dbReference>
<keyword evidence="1" id="KW-0001">2Fe-2S</keyword>
<keyword evidence="8" id="KW-1185">Reference proteome</keyword>